<evidence type="ECO:0000313" key="1">
    <source>
        <dbReference type="EMBL" id="NMM47308.1"/>
    </source>
</evidence>
<organism evidence="1 2">
    <name type="scientific">Marinigracilibium pacificum</name>
    <dbReference type="NCBI Taxonomy" id="2729599"/>
    <lineage>
        <taxon>Bacteria</taxon>
        <taxon>Pseudomonadati</taxon>
        <taxon>Bacteroidota</taxon>
        <taxon>Cytophagia</taxon>
        <taxon>Cytophagales</taxon>
        <taxon>Flammeovirgaceae</taxon>
        <taxon>Marinigracilibium</taxon>
    </lineage>
</organism>
<comment type="caution">
    <text evidence="1">The sequence shown here is derived from an EMBL/GenBank/DDBJ whole genome shotgun (WGS) entry which is preliminary data.</text>
</comment>
<dbReference type="EMBL" id="JABBNU010000002">
    <property type="protein sequence ID" value="NMM47308.1"/>
    <property type="molecule type" value="Genomic_DNA"/>
</dbReference>
<proteinExistence type="predicted"/>
<sequence>MKYRHLIIATLIGFLLLSGYELYFRSQGEYPHVDDTEDLWAEQRAKLDDLDERDVVIIGSSRAHQDINLQLWDSLTGRKPLQLALPGSCPYPILEDIVDNSGFNGLLIIGVAPGLFFLPKEHPWAKGVIGKSVGYYEKQTYAQKLNHIIYKPFDKSLAYINVEDYSFESLIDGVQFANRDSVEGPIEWPRMIDIDEFRDSRMTDQFEIDTVLQNQQKAIWSKFDREEHYNYDSTREQVIKQYVDKIEIFKKRGGRVAFIRPTVSGVYLEEMKRMPREKYWNELLKETGCVGYHFEDYEEIKDFEPPEWSHFSKKQQRIFTNMLVRELKKDSLIKD</sequence>
<reference evidence="1 2" key="1">
    <citation type="submission" date="2020-04" db="EMBL/GenBank/DDBJ databases">
        <title>Flammeovirgaceae bacterium KN852 isolated from deep sea.</title>
        <authorList>
            <person name="Zhang D.-C."/>
        </authorList>
    </citation>
    <scope>NUCLEOTIDE SEQUENCE [LARGE SCALE GENOMIC DNA]</scope>
    <source>
        <strain evidence="1 2">KN852</strain>
    </source>
</reference>
<dbReference type="AlphaFoldDB" id="A0A848IVV3"/>
<keyword evidence="2" id="KW-1185">Reference proteome</keyword>
<accession>A0A848IVV3</accession>
<name>A0A848IVV3_9BACT</name>
<protein>
    <submittedName>
        <fullName evidence="1">Uncharacterized protein</fullName>
    </submittedName>
</protein>
<gene>
    <name evidence="1" type="ORF">HH304_02785</name>
</gene>
<dbReference type="Proteomes" id="UP000559010">
    <property type="component" value="Unassembled WGS sequence"/>
</dbReference>
<dbReference type="RefSeq" id="WP_169677938.1">
    <property type="nucleotide sequence ID" value="NZ_JABBNU010000002.1"/>
</dbReference>
<evidence type="ECO:0000313" key="2">
    <source>
        <dbReference type="Proteomes" id="UP000559010"/>
    </source>
</evidence>